<reference evidence="4" key="1">
    <citation type="submission" date="2016-03" db="EMBL/GenBank/DDBJ databases">
        <authorList>
            <person name="Ploux O."/>
        </authorList>
    </citation>
    <scope>NUCLEOTIDE SEQUENCE</scope>
    <source>
        <strain evidence="4">UC10</strain>
    </source>
</reference>
<evidence type="ECO:0000313" key="4">
    <source>
        <dbReference type="EMBL" id="SBS75155.1"/>
    </source>
</evidence>
<dbReference type="Pfam" id="PF04075">
    <property type="entry name" value="F420H2_quin_red"/>
    <property type="match status" value="1"/>
</dbReference>
<dbReference type="GO" id="GO:0005886">
    <property type="term" value="C:plasma membrane"/>
    <property type="evidence" value="ECO:0007669"/>
    <property type="project" value="TreeGrafter"/>
</dbReference>
<dbReference type="GO" id="GO:0070967">
    <property type="term" value="F:coenzyme F420 binding"/>
    <property type="evidence" value="ECO:0007669"/>
    <property type="project" value="TreeGrafter"/>
</dbReference>
<protein>
    <submittedName>
        <fullName evidence="4">Putative enzyme</fullName>
        <ecNumber evidence="4">1.-.-.-</ecNumber>
    </submittedName>
</protein>
<comment type="catalytic activity">
    <reaction evidence="3">
        <text>oxidized coenzyme F420-(gamma-L-Glu)(n) + a quinol + H(+) = reduced coenzyme F420-(gamma-L-Glu)(n) + a quinone</text>
        <dbReference type="Rhea" id="RHEA:39663"/>
        <dbReference type="Rhea" id="RHEA-COMP:12939"/>
        <dbReference type="Rhea" id="RHEA-COMP:14378"/>
        <dbReference type="ChEBI" id="CHEBI:15378"/>
        <dbReference type="ChEBI" id="CHEBI:24646"/>
        <dbReference type="ChEBI" id="CHEBI:132124"/>
        <dbReference type="ChEBI" id="CHEBI:133980"/>
        <dbReference type="ChEBI" id="CHEBI:139511"/>
    </reaction>
</comment>
<accession>A0A1Y5P8X3</accession>
<dbReference type="NCBIfam" id="TIGR00026">
    <property type="entry name" value="hi_GC_TIGR00026"/>
    <property type="match status" value="1"/>
</dbReference>
<dbReference type="EC" id="1.-.-.-" evidence="4"/>
<dbReference type="InterPro" id="IPR004378">
    <property type="entry name" value="F420H2_quin_Rdtase"/>
</dbReference>
<evidence type="ECO:0000256" key="3">
    <source>
        <dbReference type="ARBA" id="ARBA00049106"/>
    </source>
</evidence>
<dbReference type="GO" id="GO:0052755">
    <property type="term" value="F:coenzyme F420H2:quinone oxidoreductase activity"/>
    <property type="evidence" value="ECO:0007669"/>
    <property type="project" value="RHEA"/>
</dbReference>
<organism evidence="4">
    <name type="scientific">uncultured Mycobacterium sp</name>
    <dbReference type="NCBI Taxonomy" id="171292"/>
    <lineage>
        <taxon>Bacteria</taxon>
        <taxon>Bacillati</taxon>
        <taxon>Actinomycetota</taxon>
        <taxon>Actinomycetes</taxon>
        <taxon>Mycobacteriales</taxon>
        <taxon>Mycobacteriaceae</taxon>
        <taxon>Mycobacterium</taxon>
        <taxon>environmental samples</taxon>
    </lineage>
</organism>
<evidence type="ECO:0000256" key="1">
    <source>
        <dbReference type="ARBA" id="ARBA00008710"/>
    </source>
</evidence>
<dbReference type="Gene3D" id="2.30.110.10">
    <property type="entry name" value="Electron Transport, Fmn-binding Protein, Chain A"/>
    <property type="match status" value="1"/>
</dbReference>
<dbReference type="AlphaFoldDB" id="A0A1Y5P8X3"/>
<keyword evidence="2 4" id="KW-0560">Oxidoreductase</keyword>
<dbReference type="EMBL" id="FLQS01000013">
    <property type="protein sequence ID" value="SBS75155.1"/>
    <property type="molecule type" value="Genomic_DNA"/>
</dbReference>
<evidence type="ECO:0000256" key="2">
    <source>
        <dbReference type="ARBA" id="ARBA00023002"/>
    </source>
</evidence>
<proteinExistence type="inferred from homology"/>
<dbReference type="InterPro" id="IPR012349">
    <property type="entry name" value="Split_barrel_FMN-bd"/>
</dbReference>
<comment type="similarity">
    <text evidence="1">Belongs to the F420H(2)-dependent quinone reductase family.</text>
</comment>
<dbReference type="PANTHER" id="PTHR39428">
    <property type="entry name" value="F420H(2)-DEPENDENT QUINONE REDUCTASE RV1261C"/>
    <property type="match status" value="1"/>
</dbReference>
<dbReference type="PANTHER" id="PTHR39428:SF1">
    <property type="entry name" value="F420H(2)-DEPENDENT QUINONE REDUCTASE RV1261C"/>
    <property type="match status" value="1"/>
</dbReference>
<dbReference type="SUPFAM" id="SSF50475">
    <property type="entry name" value="FMN-binding split barrel"/>
    <property type="match status" value="1"/>
</dbReference>
<gene>
    <name evidence="4" type="ORF">MHPYR_200055</name>
</gene>
<sequence>MTSLNHKALMRFVKVHDAVYRRSNGWIGHRMPGMPSSLMLHTIGAKTGQPRSMLLAYYRDGNDYLVVASNGGADRNPAWYHNLRAQPKIDINLGRRRLAVTAHILLPDDPDYARLWKLCDSANGGRYSAYQQGTKRPIPVVRLTP</sequence>
<name>A0A1Y5P8X3_9MYCO</name>